<dbReference type="InterPro" id="IPR020904">
    <property type="entry name" value="Sc_DH/Rdtase_CS"/>
</dbReference>
<sequence>MKKLSDKTSLITGASSGIGQSCAYALAEEGSNLILAARRSERLHQIARELENKYHISVLVKTVDVRKKEDVFKMVDSLTEEWQAIDILINNAGLARGIEKIPEADIDNWETMIDTNVKGLLYMTRAVVPGMIRRNRGHIVNIGSIAGHEVYPGGNVYCATKHAVDAITKGLRIDLVNTAIRVSTVDPGLVETEFSIVRFDGDKEKAKNVYKGMRPLTGQDIADIVTFIVTRPSHVQIAEAIVFPTNQAAATIVHREE</sequence>
<accession>A0A7V4U1F7</accession>
<name>A0A7V4U1F7_CALAY</name>
<comment type="caution">
    <text evidence="4">The sequence shown here is derived from an EMBL/GenBank/DDBJ whole genome shotgun (WGS) entry which is preliminary data.</text>
</comment>
<dbReference type="FunFam" id="3.40.50.720:FF:000047">
    <property type="entry name" value="NADP-dependent L-serine/L-allo-threonine dehydrogenase"/>
    <property type="match status" value="1"/>
</dbReference>
<dbReference type="SUPFAM" id="SSF51735">
    <property type="entry name" value="NAD(P)-binding Rossmann-fold domains"/>
    <property type="match status" value="1"/>
</dbReference>
<dbReference type="PRINTS" id="PR00080">
    <property type="entry name" value="SDRFAMILY"/>
</dbReference>
<protein>
    <submittedName>
        <fullName evidence="4">SDR family oxidoreductase</fullName>
    </submittedName>
</protein>
<dbReference type="AlphaFoldDB" id="A0A7V4U1F7"/>
<evidence type="ECO:0000256" key="3">
    <source>
        <dbReference type="RuleBase" id="RU000363"/>
    </source>
</evidence>
<keyword evidence="2" id="KW-0560">Oxidoreductase</keyword>
<dbReference type="Gene3D" id="3.40.50.720">
    <property type="entry name" value="NAD(P)-binding Rossmann-like Domain"/>
    <property type="match status" value="1"/>
</dbReference>
<evidence type="ECO:0000256" key="2">
    <source>
        <dbReference type="ARBA" id="ARBA00023002"/>
    </source>
</evidence>
<dbReference type="PRINTS" id="PR00081">
    <property type="entry name" value="GDHRDH"/>
</dbReference>
<dbReference type="GO" id="GO:0016616">
    <property type="term" value="F:oxidoreductase activity, acting on the CH-OH group of donors, NAD or NADP as acceptor"/>
    <property type="evidence" value="ECO:0007669"/>
    <property type="project" value="UniProtKB-ARBA"/>
</dbReference>
<gene>
    <name evidence="4" type="ORF">ENK44_11360</name>
</gene>
<dbReference type="InterPro" id="IPR002347">
    <property type="entry name" value="SDR_fam"/>
</dbReference>
<evidence type="ECO:0000256" key="1">
    <source>
        <dbReference type="ARBA" id="ARBA00006484"/>
    </source>
</evidence>
<dbReference type="PANTHER" id="PTHR42901:SF1">
    <property type="entry name" value="ALCOHOL DEHYDROGENASE"/>
    <property type="match status" value="1"/>
</dbReference>
<proteinExistence type="inferred from homology"/>
<evidence type="ECO:0000313" key="4">
    <source>
        <dbReference type="EMBL" id="HGY56295.1"/>
    </source>
</evidence>
<dbReference type="Pfam" id="PF00106">
    <property type="entry name" value="adh_short"/>
    <property type="match status" value="1"/>
</dbReference>
<dbReference type="PANTHER" id="PTHR42901">
    <property type="entry name" value="ALCOHOL DEHYDROGENASE"/>
    <property type="match status" value="1"/>
</dbReference>
<dbReference type="Proteomes" id="UP000885779">
    <property type="component" value="Unassembled WGS sequence"/>
</dbReference>
<dbReference type="PROSITE" id="PS51257">
    <property type="entry name" value="PROKAR_LIPOPROTEIN"/>
    <property type="match status" value="1"/>
</dbReference>
<organism evidence="4">
    <name type="scientific">Caldithrix abyssi</name>
    <dbReference type="NCBI Taxonomy" id="187145"/>
    <lineage>
        <taxon>Bacteria</taxon>
        <taxon>Pseudomonadati</taxon>
        <taxon>Calditrichota</taxon>
        <taxon>Calditrichia</taxon>
        <taxon>Calditrichales</taxon>
        <taxon>Calditrichaceae</taxon>
        <taxon>Caldithrix</taxon>
    </lineage>
</organism>
<comment type="similarity">
    <text evidence="1 3">Belongs to the short-chain dehydrogenases/reductases (SDR) family.</text>
</comment>
<dbReference type="InterPro" id="IPR036291">
    <property type="entry name" value="NAD(P)-bd_dom_sf"/>
</dbReference>
<dbReference type="PROSITE" id="PS00061">
    <property type="entry name" value="ADH_SHORT"/>
    <property type="match status" value="1"/>
</dbReference>
<dbReference type="CDD" id="cd05346">
    <property type="entry name" value="SDR_c5"/>
    <property type="match status" value="1"/>
</dbReference>
<dbReference type="EMBL" id="DRQG01000106">
    <property type="protein sequence ID" value="HGY56295.1"/>
    <property type="molecule type" value="Genomic_DNA"/>
</dbReference>
<reference evidence="4" key="1">
    <citation type="journal article" date="2020" name="mSystems">
        <title>Genome- and Community-Level Interaction Insights into Carbon Utilization and Element Cycling Functions of Hydrothermarchaeota in Hydrothermal Sediment.</title>
        <authorList>
            <person name="Zhou Z."/>
            <person name="Liu Y."/>
            <person name="Xu W."/>
            <person name="Pan J."/>
            <person name="Luo Z.H."/>
            <person name="Li M."/>
        </authorList>
    </citation>
    <scope>NUCLEOTIDE SEQUENCE [LARGE SCALE GENOMIC DNA]</scope>
    <source>
        <strain evidence="4">HyVt-577</strain>
    </source>
</reference>